<keyword evidence="3" id="KW-1185">Reference proteome</keyword>
<dbReference type="GO" id="GO:0050660">
    <property type="term" value="F:flavin adenine dinucleotide binding"/>
    <property type="evidence" value="ECO:0007669"/>
    <property type="project" value="TreeGrafter"/>
</dbReference>
<dbReference type="Proteomes" id="UP000799424">
    <property type="component" value="Unassembled WGS sequence"/>
</dbReference>
<dbReference type="InterPro" id="IPR036188">
    <property type="entry name" value="FAD/NAD-bd_sf"/>
</dbReference>
<dbReference type="InterPro" id="IPR050982">
    <property type="entry name" value="Auxin_biosynth/cation_transpt"/>
</dbReference>
<dbReference type="Pfam" id="PF13738">
    <property type="entry name" value="Pyr_redox_3"/>
    <property type="match status" value="1"/>
</dbReference>
<dbReference type="EMBL" id="MU006232">
    <property type="protein sequence ID" value="KAF2823555.1"/>
    <property type="molecule type" value="Genomic_DNA"/>
</dbReference>
<dbReference type="OrthoDB" id="74360at2759"/>
<dbReference type="SUPFAM" id="SSF51905">
    <property type="entry name" value="FAD/NAD(P)-binding domain"/>
    <property type="match status" value="2"/>
</dbReference>
<gene>
    <name evidence="2" type="ORF">CC86DRAFT_457892</name>
</gene>
<name>A0A6A6ZTB6_9PLEO</name>
<keyword evidence="1" id="KW-0560">Oxidoreductase</keyword>
<protein>
    <submittedName>
        <fullName evidence="2">FAD/NAD(P)-binding domain-containing protein</fullName>
    </submittedName>
</protein>
<dbReference type="PRINTS" id="PR00411">
    <property type="entry name" value="PNDRDTASEI"/>
</dbReference>
<dbReference type="PANTHER" id="PTHR43539">
    <property type="entry name" value="FLAVIN-BINDING MONOOXYGENASE-LIKE PROTEIN (AFU_ORTHOLOGUE AFUA_4G09220)"/>
    <property type="match status" value="1"/>
</dbReference>
<dbReference type="GO" id="GO:0004497">
    <property type="term" value="F:monooxygenase activity"/>
    <property type="evidence" value="ECO:0007669"/>
    <property type="project" value="TreeGrafter"/>
</dbReference>
<dbReference type="AlphaFoldDB" id="A0A6A6ZTB6"/>
<organism evidence="2 3">
    <name type="scientific">Ophiobolus disseminans</name>
    <dbReference type="NCBI Taxonomy" id="1469910"/>
    <lineage>
        <taxon>Eukaryota</taxon>
        <taxon>Fungi</taxon>
        <taxon>Dikarya</taxon>
        <taxon>Ascomycota</taxon>
        <taxon>Pezizomycotina</taxon>
        <taxon>Dothideomycetes</taxon>
        <taxon>Pleosporomycetidae</taxon>
        <taxon>Pleosporales</taxon>
        <taxon>Pleosporineae</taxon>
        <taxon>Phaeosphaeriaceae</taxon>
        <taxon>Ophiobolus</taxon>
    </lineage>
</organism>
<dbReference type="Gene3D" id="3.50.50.60">
    <property type="entry name" value="FAD/NAD(P)-binding domain"/>
    <property type="match status" value="2"/>
</dbReference>
<proteinExistence type="predicted"/>
<accession>A0A6A6ZTB6</accession>
<dbReference type="PANTHER" id="PTHR43539:SF68">
    <property type="entry name" value="FLAVIN-BINDING MONOOXYGENASE-LIKE PROTEIN (AFU_ORTHOLOGUE AFUA_4G09220)"/>
    <property type="match status" value="1"/>
</dbReference>
<evidence type="ECO:0000313" key="2">
    <source>
        <dbReference type="EMBL" id="KAF2823555.1"/>
    </source>
</evidence>
<reference evidence="2" key="1">
    <citation type="journal article" date="2020" name="Stud. Mycol.">
        <title>101 Dothideomycetes genomes: a test case for predicting lifestyles and emergence of pathogens.</title>
        <authorList>
            <person name="Haridas S."/>
            <person name="Albert R."/>
            <person name="Binder M."/>
            <person name="Bloem J."/>
            <person name="Labutti K."/>
            <person name="Salamov A."/>
            <person name="Andreopoulos B."/>
            <person name="Baker S."/>
            <person name="Barry K."/>
            <person name="Bills G."/>
            <person name="Bluhm B."/>
            <person name="Cannon C."/>
            <person name="Castanera R."/>
            <person name="Culley D."/>
            <person name="Daum C."/>
            <person name="Ezra D."/>
            <person name="Gonzalez J."/>
            <person name="Henrissat B."/>
            <person name="Kuo A."/>
            <person name="Liang C."/>
            <person name="Lipzen A."/>
            <person name="Lutzoni F."/>
            <person name="Magnuson J."/>
            <person name="Mondo S."/>
            <person name="Nolan M."/>
            <person name="Ohm R."/>
            <person name="Pangilinan J."/>
            <person name="Park H.-J."/>
            <person name="Ramirez L."/>
            <person name="Alfaro M."/>
            <person name="Sun H."/>
            <person name="Tritt A."/>
            <person name="Yoshinaga Y."/>
            <person name="Zwiers L.-H."/>
            <person name="Turgeon B."/>
            <person name="Goodwin S."/>
            <person name="Spatafora J."/>
            <person name="Crous P."/>
            <person name="Grigoriev I."/>
        </authorList>
    </citation>
    <scope>NUCLEOTIDE SEQUENCE</scope>
    <source>
        <strain evidence="2">CBS 113818</strain>
    </source>
</reference>
<sequence length="650" mass="70901">MSPGLPSNFLDAEYPPKADLRKDVSKPLPKVAPGTIDPASMAGDAPIAEAKTVLRSFNEALASNDAAALANCLYDEQAYWRDFGALTSHLRTFKAPRVVAAALLDTIALRGLEGDIELAGDAHFAVLSPVMMFIDAGIKLRTTSPALDCSGKFVLLPTKSEESGEAVGWKIWVLSTWVEELIDHPADEALLLAPSRKLDGSEVMETDVLIIGGGTSGLISAARLKALGVESIVLDSNAHVGDAWGKRFDSLTFHVPTSNCELPYASYGKELQSPHRLTRDEVAKHMHQYAADFHLNVILRAGIRSTVFNAIEKKWTIKFRTGDGEETRTIFSKHLVQATGLGCRKPYLPPMDNEKSYKGTSIHSVQFRNAHVLAKKGTKSVAVIGSANTAFDIMRDCYNAGLKTTMVARSPTYVFPYEYIMDSHGIGAYDMMPVEAADRLINTLPTGIDGQFSHGLFAHLASQEPDRYLALSQAGFPVLDSRDPSFNVQHHLLERAGGHYIDVGGTELIASGKVAVRGLVEPIGYTETGLRLSDGSALEADAVIWCTGYADKDVRVTARDMLGAEEPREGYKKGDLGPADIAARLDASWGVDAEGEVRGVWKRHLRMENYWTMGGVIQHQRWWSRPMTQQIKLALEGSLPPAYRDTPVPT</sequence>
<evidence type="ECO:0000256" key="1">
    <source>
        <dbReference type="ARBA" id="ARBA00023002"/>
    </source>
</evidence>
<evidence type="ECO:0000313" key="3">
    <source>
        <dbReference type="Proteomes" id="UP000799424"/>
    </source>
</evidence>